<sequence>SITMLTVRQIVQHPSVVSTMQAINIEFPTLFRQEHHNLIWDIKGPLQASKYESAQAVLGMLVVLKCNGMLLTSTL</sequence>
<dbReference type="Proteomes" id="UP000284702">
    <property type="component" value="Unassembled WGS sequence"/>
</dbReference>
<reference evidence="1" key="1">
    <citation type="submission" date="2018-07" db="EMBL/GenBank/DDBJ databases">
        <title>Annotation of Aphanomyces astaci genome assembly.</title>
        <authorList>
            <person name="Studholme D.J."/>
        </authorList>
    </citation>
    <scope>NUCLEOTIDE SEQUENCE [LARGE SCALE GENOMIC DNA]</scope>
    <source>
        <strain evidence="1">Pc</strain>
    </source>
</reference>
<dbReference type="AlphaFoldDB" id="A0A3R8D4Y8"/>
<dbReference type="EMBL" id="MZMZ02003840">
    <property type="protein sequence ID" value="RQM20548.1"/>
    <property type="molecule type" value="Genomic_DNA"/>
</dbReference>
<dbReference type="VEuPathDB" id="FungiDB:H257_01008"/>
<evidence type="ECO:0000313" key="2">
    <source>
        <dbReference type="Proteomes" id="UP000284702"/>
    </source>
</evidence>
<evidence type="ECO:0000313" key="1">
    <source>
        <dbReference type="EMBL" id="RQM20548.1"/>
    </source>
</evidence>
<keyword evidence="2" id="KW-1185">Reference proteome</keyword>
<proteinExistence type="predicted"/>
<comment type="caution">
    <text evidence="1">The sequence shown here is derived from an EMBL/GenBank/DDBJ whole genome shotgun (WGS) entry which is preliminary data.</text>
</comment>
<organism evidence="1 2">
    <name type="scientific">Aphanomyces astaci</name>
    <name type="common">Crayfish plague agent</name>
    <dbReference type="NCBI Taxonomy" id="112090"/>
    <lineage>
        <taxon>Eukaryota</taxon>
        <taxon>Sar</taxon>
        <taxon>Stramenopiles</taxon>
        <taxon>Oomycota</taxon>
        <taxon>Saprolegniomycetes</taxon>
        <taxon>Saprolegniales</taxon>
        <taxon>Verrucalvaceae</taxon>
        <taxon>Aphanomyces</taxon>
    </lineage>
</organism>
<protein>
    <submittedName>
        <fullName evidence="1">Uncharacterized protein</fullName>
    </submittedName>
</protein>
<feature type="non-terminal residue" evidence="1">
    <location>
        <position position="1"/>
    </location>
</feature>
<accession>A0A3R8D4Y8</accession>
<gene>
    <name evidence="1" type="ORF">B5M09_011986</name>
</gene>
<name>A0A3R8D4Y8_APHAT</name>